<organism evidence="1 2">
    <name type="scientific">Bacteroides coprosuis DSM 18011</name>
    <dbReference type="NCBI Taxonomy" id="679937"/>
    <lineage>
        <taxon>Bacteria</taxon>
        <taxon>Pseudomonadati</taxon>
        <taxon>Bacteroidota</taxon>
        <taxon>Bacteroidia</taxon>
        <taxon>Bacteroidales</taxon>
        <taxon>Bacteroidaceae</taxon>
        <taxon>Bacteroides</taxon>
    </lineage>
</organism>
<dbReference type="EMBL" id="CM001167">
    <property type="protein sequence ID" value="EGJ71472.1"/>
    <property type="molecule type" value="Genomic_DNA"/>
</dbReference>
<protein>
    <submittedName>
        <fullName evidence="1">Uncharacterized conserved protein UCP028846</fullName>
    </submittedName>
</protein>
<dbReference type="AlphaFoldDB" id="F3ZND2"/>
<evidence type="ECO:0000313" key="1">
    <source>
        <dbReference type="EMBL" id="EGJ71472.1"/>
    </source>
</evidence>
<proteinExistence type="predicted"/>
<dbReference type="HOGENOM" id="CLU_023537_0_1_10"/>
<dbReference type="InterPro" id="IPR012341">
    <property type="entry name" value="6hp_glycosidase-like_sf"/>
</dbReference>
<reference evidence="1 2" key="1">
    <citation type="journal article" date="2011" name="Stand. Genomic Sci.">
        <title>Non-contiguous finished genome sequence of Bacteroides coprosuis type strain (PC139).</title>
        <authorList>
            <person name="Land M."/>
            <person name="Held B."/>
            <person name="Gronow S."/>
            <person name="Abt B."/>
            <person name="Lucas S."/>
            <person name="Del Rio T.G."/>
            <person name="Nolan M."/>
            <person name="Tice H."/>
            <person name="Cheng J.F."/>
            <person name="Pitluck S."/>
            <person name="Liolios K."/>
            <person name="Pagani I."/>
            <person name="Ivanova N."/>
            <person name="Mavromatis K."/>
            <person name="Mikhailova N."/>
            <person name="Pati A."/>
            <person name="Tapia R."/>
            <person name="Han C."/>
            <person name="Goodwin L."/>
            <person name="Chen A."/>
            <person name="Palaniappan K."/>
            <person name="Hauser L."/>
            <person name="Brambilla E.M."/>
            <person name="Rohde M."/>
            <person name="Goker M."/>
            <person name="Detter J.C."/>
            <person name="Woyke T."/>
            <person name="Bristow J."/>
            <person name="Eisen J.A."/>
            <person name="Markowitz V."/>
            <person name="Hugenholtz P."/>
            <person name="Kyrpides N.C."/>
            <person name="Klenk H.P."/>
            <person name="Lapidus A."/>
        </authorList>
    </citation>
    <scope>NUCLEOTIDE SEQUENCE</scope>
    <source>
        <strain evidence="1 2">DSM 18011</strain>
    </source>
</reference>
<dbReference type="eggNOG" id="COG3538">
    <property type="taxonomic scope" value="Bacteria"/>
</dbReference>
<dbReference type="GO" id="GO:0005975">
    <property type="term" value="P:carbohydrate metabolic process"/>
    <property type="evidence" value="ECO:0007669"/>
    <property type="project" value="InterPro"/>
</dbReference>
<dbReference type="SUPFAM" id="SSF48208">
    <property type="entry name" value="Six-hairpin glycosidases"/>
    <property type="match status" value="1"/>
</dbReference>
<dbReference type="Gene3D" id="1.50.10.10">
    <property type="match status" value="1"/>
</dbReference>
<dbReference type="Pfam" id="PF06824">
    <property type="entry name" value="Glyco_hydro_125"/>
    <property type="match status" value="1"/>
</dbReference>
<evidence type="ECO:0000313" key="2">
    <source>
        <dbReference type="Proteomes" id="UP000018439"/>
    </source>
</evidence>
<accession>F3ZND2</accession>
<sequence>MRFKSSHYKFLMISALILKGFDASSMNSCFIQPNDNTAIASEVLNKGYKTNRPKASKRLFVSKVVDKEIERVKGMLKNPKLAWMFENCFPNTLDTTVYFDKKNGKPDTSVYTGDIHAMWLRDSGAQVWPYIHYADKDANLKEMLKGVILRQFSSINLDPYANAFYTDTNHVGDWASDGTDMKPGVHERKWEIDSLCYPIRLAYEYWKVTGDDSIWGEEWMQTIANVLKTFKEQQRKENDGPYMFLRVTDRALDTLNNAGKGAPVNPVGLIVSSFRPSDDSTTLQFLVPSNFFAVTSLRKAAEVLTQVNKDSKLAQECTELAAEVSTALQKYATYNHPKYGTIYAFEVDGFGNHMLMDDANVPSLLAMPYLGDVDVNDPIYQNTRRFVWSEDNPYFFRGTKGEGIGGPHIGYDMAWPMSIMMKAFTSQDDAEIKWCIELLLNTDAGTGFMHESFNVNDPNKFTRDWFAWQNTLFGELILKLVDGGKLDLLNSITVQ</sequence>
<dbReference type="InterPro" id="IPR008313">
    <property type="entry name" value="GH125"/>
</dbReference>
<dbReference type="InterPro" id="IPR008928">
    <property type="entry name" value="6-hairpin_glycosidase_sf"/>
</dbReference>
<dbReference type="PIRSF" id="PIRSF028846">
    <property type="entry name" value="UCP028846"/>
    <property type="match status" value="1"/>
</dbReference>
<name>F3ZND2_9BACE</name>
<dbReference type="PANTHER" id="PTHR31047">
    <property type="entry name" value="MEIOTICALLY UP-REGULATED GENE 157 PROTEIN"/>
    <property type="match status" value="1"/>
</dbReference>
<keyword evidence="2" id="KW-1185">Reference proteome</keyword>
<dbReference type="SMART" id="SM01149">
    <property type="entry name" value="DUF1237"/>
    <property type="match status" value="1"/>
</dbReference>
<dbReference type="Proteomes" id="UP000018439">
    <property type="component" value="Chromosome"/>
</dbReference>
<gene>
    <name evidence="1" type="ORF">Bcop_1270</name>
</gene>
<dbReference type="STRING" id="679937.Bcop_1270"/>
<dbReference type="PANTHER" id="PTHR31047:SF0">
    <property type="entry name" value="MEIOTICALLY UP-REGULATED GENE 157 PROTEIN"/>
    <property type="match status" value="1"/>
</dbReference>